<reference evidence="2" key="1">
    <citation type="submission" date="2019-12" db="EMBL/GenBank/DDBJ databases">
        <title>An insight into the sialome of adult female Ixodes ricinus ticks feeding for 6 days.</title>
        <authorList>
            <person name="Perner J."/>
            <person name="Ribeiro J.M.C."/>
        </authorList>
    </citation>
    <scope>NUCLEOTIDE SEQUENCE</scope>
    <source>
        <strain evidence="2">Semi-engorged</strain>
        <tissue evidence="2">Salivary glands</tissue>
    </source>
</reference>
<feature type="chain" id="PRO_5025435567" evidence="1">
    <location>
        <begin position="18"/>
        <end position="77"/>
    </location>
</feature>
<sequence>MYAYLLVCYSLLIRTQARSPSFAASRFPALARLHTSKRQQKGSSTKIKQACDKTSYTSRACAKASRSGHLGYFRDHK</sequence>
<name>A0A6B0U6H7_IXORI</name>
<dbReference type="EMBL" id="GIFC01001743">
    <property type="protein sequence ID" value="MXU83826.1"/>
    <property type="molecule type" value="Transcribed_RNA"/>
</dbReference>
<evidence type="ECO:0000256" key="1">
    <source>
        <dbReference type="SAM" id="SignalP"/>
    </source>
</evidence>
<feature type="signal peptide" evidence="1">
    <location>
        <begin position="1"/>
        <end position="17"/>
    </location>
</feature>
<proteinExistence type="predicted"/>
<keyword evidence="1" id="KW-0732">Signal</keyword>
<accession>A0A6B0U6H7</accession>
<protein>
    <submittedName>
        <fullName evidence="2">Putative secreted protein</fullName>
    </submittedName>
</protein>
<dbReference type="AlphaFoldDB" id="A0A6B0U6H7"/>
<evidence type="ECO:0000313" key="2">
    <source>
        <dbReference type="EMBL" id="MXU83826.1"/>
    </source>
</evidence>
<organism evidence="2">
    <name type="scientific">Ixodes ricinus</name>
    <name type="common">Common tick</name>
    <name type="synonym">Acarus ricinus</name>
    <dbReference type="NCBI Taxonomy" id="34613"/>
    <lineage>
        <taxon>Eukaryota</taxon>
        <taxon>Metazoa</taxon>
        <taxon>Ecdysozoa</taxon>
        <taxon>Arthropoda</taxon>
        <taxon>Chelicerata</taxon>
        <taxon>Arachnida</taxon>
        <taxon>Acari</taxon>
        <taxon>Parasitiformes</taxon>
        <taxon>Ixodida</taxon>
        <taxon>Ixodoidea</taxon>
        <taxon>Ixodidae</taxon>
        <taxon>Ixodinae</taxon>
        <taxon>Ixodes</taxon>
    </lineage>
</organism>